<accession>A0A8J7HU25</accession>
<evidence type="ECO:0000313" key="1">
    <source>
        <dbReference type="EMBL" id="MBH8565552.1"/>
    </source>
</evidence>
<dbReference type="RefSeq" id="WP_198127344.1">
    <property type="nucleotide sequence ID" value="NZ_JAECZC010000063.1"/>
</dbReference>
<dbReference type="EMBL" id="JAECZC010000063">
    <property type="protein sequence ID" value="MBH8565552.1"/>
    <property type="molecule type" value="Genomic_DNA"/>
</dbReference>
<reference evidence="1 2" key="1">
    <citation type="journal article" date="2021" name="Int. J. Syst. Evol. Microbiol.">
        <title>Amazonocrinis nigriterrae gen. nov., sp. nov., Atlanticothrix silvestris gen. nov., sp. nov. and Dendronalium phyllosphericum gen. nov., sp. nov., nostocacean cyanobacteria from Brazilian environments.</title>
        <authorList>
            <person name="Alvarenga D.O."/>
            <person name="Andreote A.P.D."/>
            <person name="Branco L.H.Z."/>
            <person name="Delbaje E."/>
            <person name="Cruz R.B."/>
            <person name="Varani A.M."/>
            <person name="Fiore M.F."/>
        </authorList>
    </citation>
    <scope>NUCLEOTIDE SEQUENCE [LARGE SCALE GENOMIC DNA]</scope>
    <source>
        <strain evidence="1 2">CENA67</strain>
    </source>
</reference>
<proteinExistence type="predicted"/>
<comment type="caution">
    <text evidence="1">The sequence shown here is derived from an EMBL/GenBank/DDBJ whole genome shotgun (WGS) entry which is preliminary data.</text>
</comment>
<keyword evidence="2" id="KW-1185">Reference proteome</keyword>
<dbReference type="Proteomes" id="UP000632766">
    <property type="component" value="Unassembled WGS sequence"/>
</dbReference>
<organism evidence="1 2">
    <name type="scientific">Amazonocrinis nigriterrae CENA67</name>
    <dbReference type="NCBI Taxonomy" id="2794033"/>
    <lineage>
        <taxon>Bacteria</taxon>
        <taxon>Bacillati</taxon>
        <taxon>Cyanobacteriota</taxon>
        <taxon>Cyanophyceae</taxon>
        <taxon>Nostocales</taxon>
        <taxon>Nostocaceae</taxon>
        <taxon>Amazonocrinis</taxon>
        <taxon>Amazonocrinis nigriterrae</taxon>
    </lineage>
</organism>
<dbReference type="AlphaFoldDB" id="A0A8J7HU25"/>
<name>A0A8J7HU25_9NOST</name>
<protein>
    <submittedName>
        <fullName evidence="1">Uncharacterized protein</fullName>
    </submittedName>
</protein>
<gene>
    <name evidence="1" type="ORF">I8748_25830</name>
</gene>
<sequence>MTVINLEEGATIVDLAQKVLDMSELGIDLKPIPEILKYCPVQYAEYEKQTEKTIISFSLRFILAEDEEGDITKELTISVTFEHKVNPETKTYTVQLGIPLSEELKLICDATFKDRTNTDILVLSSSISKAVPLNLLEGALPSLEGLIPDELEFGTNQNVLFVFTQPDSTSTNPNNQRKFIIGLGINGNLDLSQLPLVASQLPPEQITPNFTLELLVALQNFEPKELKAINKLLLELATPLKINPPSSSGNKLYKGVGVAIYFSLLGYERSWFTRLKRSTGSGSINPSSSSTIQVGNFQLLSSGVSTSTPDDSVVTVADNGAWLSVQKSFGPIHFEKIGLVYKRGEIHIVPEIVLEVSKFSLSLVGVSISSPLLSATDWLSNSS</sequence>
<evidence type="ECO:0000313" key="2">
    <source>
        <dbReference type="Proteomes" id="UP000632766"/>
    </source>
</evidence>